<dbReference type="AlphaFoldDB" id="A0A3B1BQB5"/>
<feature type="non-terminal residue" evidence="1">
    <location>
        <position position="1"/>
    </location>
</feature>
<accession>A0A3B1BQB5</accession>
<dbReference type="EMBL" id="UOFY01000011">
    <property type="protein sequence ID" value="VAX06847.1"/>
    <property type="molecule type" value="Genomic_DNA"/>
</dbReference>
<evidence type="ECO:0000313" key="1">
    <source>
        <dbReference type="EMBL" id="VAX06847.1"/>
    </source>
</evidence>
<sequence>QIQIREKQQKERQSRRSSRDFTCFDVTINGKTVTNQPKCGVMFHVIKPIIDSGVKPEQVAEIIFWRRKNIFYCLNEELNEEQVIARSAEESKGRATPKHRCYFSKEDELFHIDGKTYLLSKVWAGKILEAVELLKNTFTDIEVEVVPVSR</sequence>
<organism evidence="1">
    <name type="scientific">hydrothermal vent metagenome</name>
    <dbReference type="NCBI Taxonomy" id="652676"/>
    <lineage>
        <taxon>unclassified sequences</taxon>
        <taxon>metagenomes</taxon>
        <taxon>ecological metagenomes</taxon>
    </lineage>
</organism>
<gene>
    <name evidence="1" type="ORF">MNBD_GAMMA25-1498</name>
</gene>
<protein>
    <submittedName>
        <fullName evidence="1">Uncharacterized protein</fullName>
    </submittedName>
</protein>
<proteinExistence type="predicted"/>
<reference evidence="1" key="1">
    <citation type="submission" date="2018-06" db="EMBL/GenBank/DDBJ databases">
        <authorList>
            <person name="Zhirakovskaya E."/>
        </authorList>
    </citation>
    <scope>NUCLEOTIDE SEQUENCE</scope>
</reference>
<name>A0A3B1BQB5_9ZZZZ</name>